<evidence type="ECO:0000313" key="1">
    <source>
        <dbReference type="EMBL" id="SVC60355.1"/>
    </source>
</evidence>
<dbReference type="EMBL" id="UINC01100355">
    <property type="protein sequence ID" value="SVC60355.1"/>
    <property type="molecule type" value="Genomic_DNA"/>
</dbReference>
<dbReference type="PROSITE" id="PS51257">
    <property type="entry name" value="PROKAR_LIPOPROTEIN"/>
    <property type="match status" value="1"/>
</dbReference>
<dbReference type="AlphaFoldDB" id="A0A382NJ77"/>
<gene>
    <name evidence="1" type="ORF">METZ01_LOCUS313209</name>
</gene>
<reference evidence="1" key="1">
    <citation type="submission" date="2018-05" db="EMBL/GenBank/DDBJ databases">
        <authorList>
            <person name="Lanie J.A."/>
            <person name="Ng W.-L."/>
            <person name="Kazmierczak K.M."/>
            <person name="Andrzejewski T.M."/>
            <person name="Davidsen T.M."/>
            <person name="Wayne K.J."/>
            <person name="Tettelin H."/>
            <person name="Glass J.I."/>
            <person name="Rusch D."/>
            <person name="Podicherti R."/>
            <person name="Tsui H.-C.T."/>
            <person name="Winkler M.E."/>
        </authorList>
    </citation>
    <scope>NUCLEOTIDE SEQUENCE</scope>
</reference>
<protein>
    <recommendedName>
        <fullName evidence="2">PsbP C-terminal domain-containing protein</fullName>
    </recommendedName>
</protein>
<organism evidence="1">
    <name type="scientific">marine metagenome</name>
    <dbReference type="NCBI Taxonomy" id="408172"/>
    <lineage>
        <taxon>unclassified sequences</taxon>
        <taxon>metagenomes</taxon>
        <taxon>ecological metagenomes</taxon>
    </lineage>
</organism>
<accession>A0A382NJ77</accession>
<evidence type="ECO:0008006" key="2">
    <source>
        <dbReference type="Google" id="ProtNLM"/>
    </source>
</evidence>
<name>A0A382NJ77_9ZZZZ</name>
<sequence length="190" mass="20509">MPVKRFRMWLPVCLGTILLWVASCADSSKISSYSIPKEKQSSLANDNPEMAQPIWEIPSGWKPGKESAMRVGSFAVEDENGSALDISISNLLGDGGGLLSNVNRWIGQIGMSATTGEGLSNYVSDITIAGKSATLVKASNKEQTLVAAILKTGGRSWFFKMIGESRLAEKEQANFDSLLQSVRFESSEGE</sequence>
<proteinExistence type="predicted"/>